<dbReference type="EMBL" id="FLQS01000005">
    <property type="protein sequence ID" value="SBS72211.1"/>
    <property type="molecule type" value="Genomic_DNA"/>
</dbReference>
<protein>
    <recommendedName>
        <fullName evidence="1">Mycothiol-dependent maleylpyruvate isomerase metal-binding domain-containing protein</fullName>
    </recommendedName>
</protein>
<evidence type="ECO:0000259" key="1">
    <source>
        <dbReference type="Pfam" id="PF11716"/>
    </source>
</evidence>
<dbReference type="Gene3D" id="1.20.120.450">
    <property type="entry name" value="dinb family like domain"/>
    <property type="match status" value="1"/>
</dbReference>
<reference evidence="2" key="1">
    <citation type="submission" date="2016-03" db="EMBL/GenBank/DDBJ databases">
        <authorList>
            <person name="Ploux O."/>
        </authorList>
    </citation>
    <scope>NUCLEOTIDE SEQUENCE</scope>
    <source>
        <strain evidence="2">UC10</strain>
    </source>
</reference>
<dbReference type="InterPro" id="IPR034660">
    <property type="entry name" value="DinB/YfiT-like"/>
</dbReference>
<dbReference type="InterPro" id="IPR024344">
    <property type="entry name" value="MDMPI_metal-binding"/>
</dbReference>
<gene>
    <name evidence="2" type="ORF">MHPYR_130045</name>
</gene>
<dbReference type="SUPFAM" id="SSF109854">
    <property type="entry name" value="DinB/YfiT-like putative metalloenzymes"/>
    <property type="match status" value="1"/>
</dbReference>
<evidence type="ECO:0000313" key="2">
    <source>
        <dbReference type="EMBL" id="SBS72211.1"/>
    </source>
</evidence>
<sequence length="205" mass="21822">MTEQTLEARVDLYRRAGDHAVSVIAQVPEDRWDSPALGTWTLRTLVGHIGRSFTTVVEYSARPADRVDIADAPAYYLAIAGLLADPGQIDARAAQAGLALGDDPLDTIHELQDRAAAALSAEDHVIQTIAGGMRLSDYLPTRIFELGLHSVDLARAIGVSEALPPEVVDTILALAVEVAKRRGDSQALMCGLTGRGSLLPGYSIV</sequence>
<proteinExistence type="predicted"/>
<dbReference type="AlphaFoldDB" id="A0A1Y5P816"/>
<accession>A0A1Y5P816</accession>
<feature type="domain" description="Mycothiol-dependent maleylpyruvate isomerase metal-binding" evidence="1">
    <location>
        <begin position="15"/>
        <end position="154"/>
    </location>
</feature>
<name>A0A1Y5P816_9MYCO</name>
<dbReference type="NCBIfam" id="TIGR03083">
    <property type="entry name" value="maleylpyruvate isomerase family mycothiol-dependent enzyme"/>
    <property type="match status" value="1"/>
</dbReference>
<dbReference type="InterPro" id="IPR017517">
    <property type="entry name" value="Maleyloyr_isom"/>
</dbReference>
<dbReference type="GO" id="GO:0046872">
    <property type="term" value="F:metal ion binding"/>
    <property type="evidence" value="ECO:0007669"/>
    <property type="project" value="InterPro"/>
</dbReference>
<organism evidence="2">
    <name type="scientific">uncultured Mycobacterium sp</name>
    <dbReference type="NCBI Taxonomy" id="171292"/>
    <lineage>
        <taxon>Bacteria</taxon>
        <taxon>Bacillati</taxon>
        <taxon>Actinomycetota</taxon>
        <taxon>Actinomycetes</taxon>
        <taxon>Mycobacteriales</taxon>
        <taxon>Mycobacteriaceae</taxon>
        <taxon>Mycobacterium</taxon>
        <taxon>environmental samples</taxon>
    </lineage>
</organism>
<dbReference type="Pfam" id="PF11716">
    <property type="entry name" value="MDMPI_N"/>
    <property type="match status" value="1"/>
</dbReference>